<evidence type="ECO:0000256" key="1">
    <source>
        <dbReference type="SAM" id="MobiDB-lite"/>
    </source>
</evidence>
<comment type="caution">
    <text evidence="2">The sequence shown here is derived from an EMBL/GenBank/DDBJ whole genome shotgun (WGS) entry which is preliminary data.</text>
</comment>
<dbReference type="EMBL" id="JBEXRX010000228">
    <property type="protein sequence ID" value="MEU0156760.1"/>
    <property type="molecule type" value="Genomic_DNA"/>
</dbReference>
<keyword evidence="3" id="KW-1185">Reference proteome</keyword>
<dbReference type="RefSeq" id="WP_355668250.1">
    <property type="nucleotide sequence ID" value="NZ_JBEXRX010000228.1"/>
</dbReference>
<name>A0ABV2VVD6_9ACTN</name>
<sequence>MAADPIAVVPDQAHPSGPGHRPTPAPIGSPGAFVGRDESAFHRACDPRVFDWLEHVQAAAGCSHPIRLSGEVAAIDRATGRLLASVSTADLPDGEIYKPCGNRRHAVCPSCARTYQRDAYQLLRAGLAGGRGIPATVTQHPVAFVTFTAPSFGTVHTRIVKRHTCGNRRRCDCRAEPCHPRRASDPTARPCEHGHPAVCWARHEENDPRLGQPLCLDCYDYDAQIVWNHAAPELWRRTTIAITRHLRARARKLGLPWVEQVTASGRVRRVPPVKPSFGKVAEMQRRAVVHYHAIVRLDGVNPYDPDAIVPPPAGLGVDDLVAAVEHAAATVGFTTRPHPTQPAGWRIGWGEQVDVRPISADGDITDGKVAGYLAKYATKSTEATGHVSRRLDGEVIDLYANVHGTHPERLIDACWNLGGHRDWQMLRRWAHMLGFGGHFLTKSRRYSVTFRILRDARVIWRRTEGGHEYADQPADDTTTLIVGLLSYAGSGWRTTGDALLANTAAAMARERHEVAREEVLAAA</sequence>
<dbReference type="Pfam" id="PF20199">
    <property type="entry name" value="RepSA"/>
    <property type="match status" value="1"/>
</dbReference>
<gene>
    <name evidence="2" type="ORF">ABZ071_33815</name>
</gene>
<dbReference type="Proteomes" id="UP001550348">
    <property type="component" value="Unassembled WGS sequence"/>
</dbReference>
<evidence type="ECO:0000313" key="3">
    <source>
        <dbReference type="Proteomes" id="UP001550348"/>
    </source>
</evidence>
<protein>
    <submittedName>
        <fullName evidence="2">Replication initiator</fullName>
    </submittedName>
</protein>
<dbReference type="InterPro" id="IPR046828">
    <property type="entry name" value="RepSA"/>
</dbReference>
<organism evidence="2 3">
    <name type="scientific">Micromonospora fulviviridis</name>
    <dbReference type="NCBI Taxonomy" id="47860"/>
    <lineage>
        <taxon>Bacteria</taxon>
        <taxon>Bacillati</taxon>
        <taxon>Actinomycetota</taxon>
        <taxon>Actinomycetes</taxon>
        <taxon>Micromonosporales</taxon>
        <taxon>Micromonosporaceae</taxon>
        <taxon>Micromonospora</taxon>
    </lineage>
</organism>
<feature type="region of interest" description="Disordered" evidence="1">
    <location>
        <begin position="1"/>
        <end position="28"/>
    </location>
</feature>
<accession>A0ABV2VVD6</accession>
<reference evidence="2 3" key="1">
    <citation type="submission" date="2024-06" db="EMBL/GenBank/DDBJ databases">
        <title>The Natural Products Discovery Center: Release of the First 8490 Sequenced Strains for Exploring Actinobacteria Biosynthetic Diversity.</title>
        <authorList>
            <person name="Kalkreuter E."/>
            <person name="Kautsar S.A."/>
            <person name="Yang D."/>
            <person name="Bader C.D."/>
            <person name="Teijaro C.N."/>
            <person name="Fluegel L."/>
            <person name="Davis C.M."/>
            <person name="Simpson J.R."/>
            <person name="Lauterbach L."/>
            <person name="Steele A.D."/>
            <person name="Gui C."/>
            <person name="Meng S."/>
            <person name="Li G."/>
            <person name="Viehrig K."/>
            <person name="Ye F."/>
            <person name="Su P."/>
            <person name="Kiefer A.F."/>
            <person name="Nichols A."/>
            <person name="Cepeda A.J."/>
            <person name="Yan W."/>
            <person name="Fan B."/>
            <person name="Jiang Y."/>
            <person name="Adhikari A."/>
            <person name="Zheng C.-J."/>
            <person name="Schuster L."/>
            <person name="Cowan T.M."/>
            <person name="Smanski M.J."/>
            <person name="Chevrette M.G."/>
            <person name="De Carvalho L.P.S."/>
            <person name="Shen B."/>
        </authorList>
    </citation>
    <scope>NUCLEOTIDE SEQUENCE [LARGE SCALE GENOMIC DNA]</scope>
    <source>
        <strain evidence="2 3">NPDC006286</strain>
    </source>
</reference>
<evidence type="ECO:0000313" key="2">
    <source>
        <dbReference type="EMBL" id="MEU0156760.1"/>
    </source>
</evidence>
<proteinExistence type="predicted"/>